<keyword evidence="3" id="KW-1185">Reference proteome</keyword>
<dbReference type="RefSeq" id="WP_006185725.1">
    <property type="nucleotide sequence ID" value="NZ_CP040637.1"/>
</dbReference>
<protein>
    <submittedName>
        <fullName evidence="2">ABC transporter permease</fullName>
    </submittedName>
</protein>
<feature type="transmembrane region" description="Helical" evidence="1">
    <location>
        <begin position="171"/>
        <end position="188"/>
    </location>
</feature>
<keyword evidence="1" id="KW-1133">Transmembrane helix</keyword>
<feature type="transmembrane region" description="Helical" evidence="1">
    <location>
        <begin position="140"/>
        <end position="159"/>
    </location>
</feature>
<dbReference type="GO" id="GO:0005886">
    <property type="term" value="C:plasma membrane"/>
    <property type="evidence" value="ECO:0007669"/>
    <property type="project" value="UniProtKB-SubCell"/>
</dbReference>
<keyword evidence="1" id="KW-0472">Membrane</keyword>
<dbReference type="EMBL" id="CP040637">
    <property type="protein sequence ID" value="QCW02943.1"/>
    <property type="molecule type" value="Genomic_DNA"/>
</dbReference>
<organism evidence="2 3">
    <name type="scientific">Natrinema pallidum</name>
    <dbReference type="NCBI Taxonomy" id="69527"/>
    <lineage>
        <taxon>Archaea</taxon>
        <taxon>Methanobacteriati</taxon>
        <taxon>Methanobacteriota</taxon>
        <taxon>Stenosarchaea group</taxon>
        <taxon>Halobacteria</taxon>
        <taxon>Halobacteriales</taxon>
        <taxon>Natrialbaceae</taxon>
        <taxon>Natrinema</taxon>
    </lineage>
</organism>
<dbReference type="KEGG" id="npl:FGF80_06705"/>
<feature type="transmembrane region" description="Helical" evidence="1">
    <location>
        <begin position="111"/>
        <end position="134"/>
    </location>
</feature>
<evidence type="ECO:0000313" key="3">
    <source>
        <dbReference type="Proteomes" id="UP000307562"/>
    </source>
</evidence>
<dbReference type="PANTHER" id="PTHR43471:SF1">
    <property type="entry name" value="ABC TRANSPORTER PERMEASE PROTEIN NOSY-RELATED"/>
    <property type="match status" value="1"/>
</dbReference>
<dbReference type="AlphaFoldDB" id="A0A4P9TDW3"/>
<gene>
    <name evidence="2" type="ORF">FGF80_06705</name>
</gene>
<proteinExistence type="predicted"/>
<feature type="transmembrane region" description="Helical" evidence="1">
    <location>
        <begin position="253"/>
        <end position="273"/>
    </location>
</feature>
<dbReference type="GO" id="GO:0140359">
    <property type="term" value="F:ABC-type transporter activity"/>
    <property type="evidence" value="ECO:0007669"/>
    <property type="project" value="InterPro"/>
</dbReference>
<reference evidence="3" key="1">
    <citation type="submission" date="2019-05" db="EMBL/GenBank/DDBJ databases">
        <title>Complete Genome Sequence and Methylation Pattern of the Halophilic Archaeon Natrinema pallidum BOL6-1.</title>
        <authorList>
            <person name="DasSarma P."/>
            <person name="DasSarma B.P."/>
            <person name="DasSarma S.L."/>
            <person name="Martinez F.L."/>
            <person name="Guzman D."/>
            <person name="Roberts R.J."/>
            <person name="DasSarma S."/>
        </authorList>
    </citation>
    <scope>NUCLEOTIDE SEQUENCE [LARGE SCALE GENOMIC DNA]</scope>
    <source>
        <strain evidence="3">BOL6-1</strain>
    </source>
</reference>
<feature type="transmembrane region" description="Helical" evidence="1">
    <location>
        <begin position="56"/>
        <end position="79"/>
    </location>
</feature>
<evidence type="ECO:0000256" key="1">
    <source>
        <dbReference type="SAM" id="Phobius"/>
    </source>
</evidence>
<sequence length="279" mass="30228">MNTVEVARKDFLDVRRSKVIWLVLFIYSGFAGLVMYSNTDQWEYYDTVRKGVIQTLGSVVFVGGLLVPLVALVAAYLSIAGEMEMGSAKFLLGLPNTRLDVILGKFLSRGLVIVSGIVGAFVVVAGFLLVFYPVFPITPYLVMFGLLSLYAVAYVAVAIGVSASVSTKARAAAVGFGLYFVMNILSLLRSPGSIVRALHADLLGFAEAPVLYQFISHLVPSQALMRGLSVFNIEGSSTTPPPADAPFYVQAEFMPVILCGWIIVPLVVGYYRFRDADIS</sequence>
<dbReference type="GeneID" id="96155652"/>
<dbReference type="Pfam" id="PF12679">
    <property type="entry name" value="ABC2_membrane_2"/>
    <property type="match status" value="1"/>
</dbReference>
<dbReference type="Proteomes" id="UP000307562">
    <property type="component" value="Chromosome"/>
</dbReference>
<name>A0A4P9TDW3_9EURY</name>
<dbReference type="PANTHER" id="PTHR43471">
    <property type="entry name" value="ABC TRANSPORTER PERMEASE"/>
    <property type="match status" value="1"/>
</dbReference>
<feature type="transmembrane region" description="Helical" evidence="1">
    <location>
        <begin position="19"/>
        <end position="36"/>
    </location>
</feature>
<accession>A0A4P9TDW3</accession>
<keyword evidence="1" id="KW-0812">Transmembrane</keyword>
<evidence type="ECO:0000313" key="2">
    <source>
        <dbReference type="EMBL" id="QCW02943.1"/>
    </source>
</evidence>